<dbReference type="VEuPathDB" id="FungiDB:BO71DRAFT_43656"/>
<evidence type="ECO:0000256" key="1">
    <source>
        <dbReference type="SAM" id="MobiDB-lite"/>
    </source>
</evidence>
<feature type="region of interest" description="Disordered" evidence="1">
    <location>
        <begin position="86"/>
        <end position="107"/>
    </location>
</feature>
<dbReference type="EMBL" id="KZ825938">
    <property type="protein sequence ID" value="PYH91670.1"/>
    <property type="molecule type" value="Genomic_DNA"/>
</dbReference>
<dbReference type="Proteomes" id="UP000247810">
    <property type="component" value="Unassembled WGS sequence"/>
</dbReference>
<name>A0A319D336_9EURO</name>
<feature type="compositionally biased region" description="Basic residues" evidence="1">
    <location>
        <begin position="88"/>
        <end position="105"/>
    </location>
</feature>
<evidence type="ECO:0000313" key="2">
    <source>
        <dbReference type="EMBL" id="PYH91670.1"/>
    </source>
</evidence>
<gene>
    <name evidence="2" type="ORF">BO71DRAFT_43656</name>
</gene>
<reference evidence="2 3" key="1">
    <citation type="submission" date="2018-02" db="EMBL/GenBank/DDBJ databases">
        <title>The genomes of Aspergillus section Nigri reveals drivers in fungal speciation.</title>
        <authorList>
            <consortium name="DOE Joint Genome Institute"/>
            <person name="Vesth T.C."/>
            <person name="Nybo J."/>
            <person name="Theobald S."/>
            <person name="Brandl J."/>
            <person name="Frisvad J.C."/>
            <person name="Nielsen K.F."/>
            <person name="Lyhne E.K."/>
            <person name="Kogle M.E."/>
            <person name="Kuo A."/>
            <person name="Riley R."/>
            <person name="Clum A."/>
            <person name="Nolan M."/>
            <person name="Lipzen A."/>
            <person name="Salamov A."/>
            <person name="Henrissat B."/>
            <person name="Wiebenga A."/>
            <person name="De vries R.P."/>
            <person name="Grigoriev I.V."/>
            <person name="Mortensen U.H."/>
            <person name="Andersen M.R."/>
            <person name="Baker S.E."/>
        </authorList>
    </citation>
    <scope>NUCLEOTIDE SEQUENCE [LARGE SCALE GENOMIC DNA]</scope>
    <source>
        <strain evidence="2 3">CBS 707.79</strain>
    </source>
</reference>
<keyword evidence="3" id="KW-1185">Reference proteome</keyword>
<accession>A0A319D336</accession>
<protein>
    <submittedName>
        <fullName evidence="2">Uncharacterized protein</fullName>
    </submittedName>
</protein>
<proteinExistence type="predicted"/>
<organism evidence="2 3">
    <name type="scientific">Aspergillus ellipticus CBS 707.79</name>
    <dbReference type="NCBI Taxonomy" id="1448320"/>
    <lineage>
        <taxon>Eukaryota</taxon>
        <taxon>Fungi</taxon>
        <taxon>Dikarya</taxon>
        <taxon>Ascomycota</taxon>
        <taxon>Pezizomycotina</taxon>
        <taxon>Eurotiomycetes</taxon>
        <taxon>Eurotiomycetidae</taxon>
        <taxon>Eurotiales</taxon>
        <taxon>Aspergillaceae</taxon>
        <taxon>Aspergillus</taxon>
        <taxon>Aspergillus subgen. Circumdati</taxon>
    </lineage>
</organism>
<evidence type="ECO:0000313" key="3">
    <source>
        <dbReference type="Proteomes" id="UP000247810"/>
    </source>
</evidence>
<sequence length="142" mass="15967">MGRFYSLLFPLFPMSSFFFSPSPGCYCYYVLPARDPSLLASVPSKSIAKSSNCRGVSIGCLSRGFFRLVFGPRTVCEKNSTITDRGKKGSKRVRRVEREKKKKRNVGQARVDRDYGVETGTAEVAVWSGEVRAPYCCWQSVR</sequence>
<dbReference type="AlphaFoldDB" id="A0A319D336"/>